<comment type="caution">
    <text evidence="1">The sequence shown here is derived from an EMBL/GenBank/DDBJ whole genome shotgun (WGS) entry which is preliminary data.</text>
</comment>
<evidence type="ECO:0000313" key="2">
    <source>
        <dbReference type="Proteomes" id="UP000094578"/>
    </source>
</evidence>
<accession>A0A1E3KZ75</accession>
<dbReference type="Proteomes" id="UP000094578">
    <property type="component" value="Unassembled WGS sequence"/>
</dbReference>
<gene>
    <name evidence="1" type="ORF">PTI45_03798</name>
</gene>
<evidence type="ECO:0008006" key="3">
    <source>
        <dbReference type="Google" id="ProtNLM"/>
    </source>
</evidence>
<reference evidence="1 2" key="1">
    <citation type="submission" date="2016-08" db="EMBL/GenBank/DDBJ databases">
        <title>Genome sequencing of Paenibacillus sp. TI45-13ar, isolated from Korean traditional nuruk.</title>
        <authorList>
            <person name="Kim S.-J."/>
        </authorList>
    </citation>
    <scope>NUCLEOTIDE SEQUENCE [LARGE SCALE GENOMIC DNA]</scope>
    <source>
        <strain evidence="1 2">TI45-13ar</strain>
    </source>
</reference>
<name>A0A1E3KZ75_9BACL</name>
<protein>
    <recommendedName>
        <fullName evidence="3">ParB/Sulfiredoxin domain-containing protein</fullName>
    </recommendedName>
</protein>
<dbReference type="RefSeq" id="WP_069329147.1">
    <property type="nucleotide sequence ID" value="NZ_MDER01000074.1"/>
</dbReference>
<organism evidence="1 2">
    <name type="scientific">Paenibacillus nuruki</name>
    <dbReference type="NCBI Taxonomy" id="1886670"/>
    <lineage>
        <taxon>Bacteria</taxon>
        <taxon>Bacillati</taxon>
        <taxon>Bacillota</taxon>
        <taxon>Bacilli</taxon>
        <taxon>Bacillales</taxon>
        <taxon>Paenibacillaceae</taxon>
        <taxon>Paenibacillus</taxon>
    </lineage>
</organism>
<dbReference type="STRING" id="1886670.PTI45_03798"/>
<evidence type="ECO:0000313" key="1">
    <source>
        <dbReference type="EMBL" id="ODP26837.1"/>
    </source>
</evidence>
<dbReference type="EMBL" id="MDER01000074">
    <property type="protein sequence ID" value="ODP26837.1"/>
    <property type="molecule type" value="Genomic_DNA"/>
</dbReference>
<proteinExistence type="predicted"/>
<sequence>MDNNIILLDRLVSNLDINLDLIMQWNNGDPIKKESIYLAQKDGAEPEPTPFGHMHHNDDIKERSNDWHIRRILYFIKYPEFIKNIELDNQCYGMYISPKVVVIDGWHRLIAAILLKLEYIQVQYGGRLDLLKYLSGDTDIEPLE</sequence>
<keyword evidence="2" id="KW-1185">Reference proteome</keyword>
<dbReference type="AlphaFoldDB" id="A0A1E3KZ75"/>